<keyword evidence="1" id="KW-0472">Membrane</keyword>
<dbReference type="InterPro" id="IPR008972">
    <property type="entry name" value="Cupredoxin"/>
</dbReference>
<dbReference type="Proteomes" id="UP000218899">
    <property type="component" value="Chromosome"/>
</dbReference>
<keyword evidence="4" id="KW-1185">Reference proteome</keyword>
<evidence type="ECO:0000313" key="4">
    <source>
        <dbReference type="Proteomes" id="UP000218899"/>
    </source>
</evidence>
<accession>A0A1B4VG94</accession>
<keyword evidence="1" id="KW-0812">Transmembrane</keyword>
<dbReference type="Pfam" id="PF13473">
    <property type="entry name" value="Cupredoxin_1"/>
    <property type="match status" value="1"/>
</dbReference>
<feature type="transmembrane region" description="Helical" evidence="1">
    <location>
        <begin position="6"/>
        <end position="24"/>
    </location>
</feature>
<protein>
    <submittedName>
        <fullName evidence="3">Copper-exporting ATPase</fullName>
    </submittedName>
</protein>
<keyword evidence="1" id="KW-1133">Transmembrane helix</keyword>
<dbReference type="EMBL" id="AP014936">
    <property type="protein sequence ID" value="BAU49817.1"/>
    <property type="molecule type" value="Genomic_DNA"/>
</dbReference>
<reference evidence="3 4" key="1">
    <citation type="submission" date="2015-08" db="EMBL/GenBank/DDBJ databases">
        <title>Complete genome sequence of Sulfurifustis variabilis.</title>
        <authorList>
            <person name="Miura A."/>
            <person name="Kojima H."/>
            <person name="Fukui M."/>
        </authorList>
    </citation>
    <scope>NUCLEOTIDE SEQUENCE [LARGE SCALE GENOMIC DNA]</scope>
    <source>
        <strain evidence="4">skN76</strain>
    </source>
</reference>
<dbReference type="Gene3D" id="2.60.40.420">
    <property type="entry name" value="Cupredoxins - blue copper proteins"/>
    <property type="match status" value="1"/>
</dbReference>
<evidence type="ECO:0000259" key="2">
    <source>
        <dbReference type="Pfam" id="PF13473"/>
    </source>
</evidence>
<name>A0A1B4VG94_9GAMM</name>
<dbReference type="InterPro" id="IPR028096">
    <property type="entry name" value="EfeO_Cupredoxin"/>
</dbReference>
<proteinExistence type="predicted"/>
<evidence type="ECO:0000256" key="1">
    <source>
        <dbReference type="SAM" id="Phobius"/>
    </source>
</evidence>
<dbReference type="AlphaFoldDB" id="A0A1B4VG94"/>
<evidence type="ECO:0000313" key="3">
    <source>
        <dbReference type="EMBL" id="BAU49817.1"/>
    </source>
</evidence>
<dbReference type="OrthoDB" id="9800141at2"/>
<dbReference type="KEGG" id="sva:SVA_3269"/>
<dbReference type="RefSeq" id="WP_096462174.1">
    <property type="nucleotide sequence ID" value="NZ_AP014936.1"/>
</dbReference>
<gene>
    <name evidence="3" type="ORF">SVA_3269</name>
</gene>
<organism evidence="3 4">
    <name type="scientific">Sulfurifustis variabilis</name>
    <dbReference type="NCBI Taxonomy" id="1675686"/>
    <lineage>
        <taxon>Bacteria</taxon>
        <taxon>Pseudomonadati</taxon>
        <taxon>Pseudomonadota</taxon>
        <taxon>Gammaproteobacteria</taxon>
        <taxon>Acidiferrobacterales</taxon>
        <taxon>Acidiferrobacteraceae</taxon>
        <taxon>Sulfurifustis</taxon>
    </lineage>
</organism>
<dbReference type="SUPFAM" id="SSF49503">
    <property type="entry name" value="Cupredoxins"/>
    <property type="match status" value="1"/>
</dbReference>
<sequence>MTPDRWMVTALGLALVAFIVWFFWMKRAKGTRAALTSGGYQEAMILVKGGYTPDVVVVEHGKPVRLNFRREETAACSEMVLLPDFNKSTRLPTGETVPVEFLPDQPGEYEFACQMGMLRGKLIVE</sequence>
<feature type="domain" description="EfeO-type cupredoxin-like" evidence="2">
    <location>
        <begin position="16"/>
        <end position="124"/>
    </location>
</feature>